<feature type="region of interest" description="Disordered" evidence="6">
    <location>
        <begin position="273"/>
        <end position="301"/>
    </location>
</feature>
<feature type="transmembrane region" description="Helical" evidence="7">
    <location>
        <begin position="158"/>
        <end position="182"/>
    </location>
</feature>
<keyword evidence="10" id="KW-1185">Reference proteome</keyword>
<comment type="subcellular location">
    <subcellularLocation>
        <location evidence="1">Membrane</location>
        <topology evidence="1">Multi-pass membrane protein</topology>
    </subcellularLocation>
</comment>
<evidence type="ECO:0000259" key="8">
    <source>
        <dbReference type="Pfam" id="PF20684"/>
    </source>
</evidence>
<keyword evidence="2 7" id="KW-0812">Transmembrane</keyword>
<dbReference type="Pfam" id="PF20684">
    <property type="entry name" value="Fung_rhodopsin"/>
    <property type="match status" value="1"/>
</dbReference>
<dbReference type="InterPro" id="IPR052337">
    <property type="entry name" value="SAT4-like"/>
</dbReference>
<evidence type="ECO:0000256" key="6">
    <source>
        <dbReference type="SAM" id="MobiDB-lite"/>
    </source>
</evidence>
<feature type="transmembrane region" description="Helical" evidence="7">
    <location>
        <begin position="78"/>
        <end position="98"/>
    </location>
</feature>
<feature type="transmembrane region" description="Helical" evidence="7">
    <location>
        <begin position="39"/>
        <end position="58"/>
    </location>
</feature>
<evidence type="ECO:0000313" key="9">
    <source>
        <dbReference type="EMBL" id="CAG9978403.1"/>
    </source>
</evidence>
<evidence type="ECO:0000256" key="1">
    <source>
        <dbReference type="ARBA" id="ARBA00004141"/>
    </source>
</evidence>
<dbReference type="InterPro" id="IPR049326">
    <property type="entry name" value="Rhodopsin_dom_fungi"/>
</dbReference>
<evidence type="ECO:0000256" key="7">
    <source>
        <dbReference type="SAM" id="Phobius"/>
    </source>
</evidence>
<sequence>MTNWRPPPDSPGYILERLNIALIVISSVTMIARMGTRVFILRSVGWDDWIACVAFVWLPIPTWHIQQLDDFFEFLPTFSLLFFVEIAMIRFSVIAFYMKLSTDRWYRWGLYALAFINLSVTMTVFFVYLTECDPIPDLWDVTAPNRQCMPKPEERKLFWSHGIVGVILDLGLLVLPVTLICIVMKFSRKRAQVLLVICVGILALIAGIMRVTYHIMIDFSTDPTYKLYRVGMWVDLEGHLGLWTACFPALQPLFHLISEKFPCLHRSDRHEKKLSSTPGLDIPSNIGPTLSSSANTWGSGV</sequence>
<evidence type="ECO:0000256" key="3">
    <source>
        <dbReference type="ARBA" id="ARBA00022989"/>
    </source>
</evidence>
<dbReference type="OrthoDB" id="5413793at2759"/>
<comment type="caution">
    <text evidence="9">The sequence shown here is derived from an EMBL/GenBank/DDBJ whole genome shotgun (WGS) entry which is preliminary data.</text>
</comment>
<reference evidence="9 10" key="2">
    <citation type="submission" date="2021-10" db="EMBL/GenBank/DDBJ databases">
        <authorList>
            <person name="Piombo E."/>
        </authorList>
    </citation>
    <scope>NUCLEOTIDE SEQUENCE [LARGE SCALE GENOMIC DNA]</scope>
</reference>
<comment type="similarity">
    <text evidence="5">Belongs to the SAT4 family.</text>
</comment>
<dbReference type="Proteomes" id="UP000754883">
    <property type="component" value="Unassembled WGS sequence"/>
</dbReference>
<keyword evidence="3 7" id="KW-1133">Transmembrane helix</keyword>
<evidence type="ECO:0000256" key="2">
    <source>
        <dbReference type="ARBA" id="ARBA00022692"/>
    </source>
</evidence>
<organism evidence="9 10">
    <name type="scientific">Clonostachys byssicola</name>
    <dbReference type="NCBI Taxonomy" id="160290"/>
    <lineage>
        <taxon>Eukaryota</taxon>
        <taxon>Fungi</taxon>
        <taxon>Dikarya</taxon>
        <taxon>Ascomycota</taxon>
        <taxon>Pezizomycotina</taxon>
        <taxon>Sordariomycetes</taxon>
        <taxon>Hypocreomycetidae</taxon>
        <taxon>Hypocreales</taxon>
        <taxon>Bionectriaceae</taxon>
        <taxon>Clonostachys</taxon>
    </lineage>
</organism>
<dbReference type="PANTHER" id="PTHR33048:SF47">
    <property type="entry name" value="INTEGRAL MEMBRANE PROTEIN-RELATED"/>
    <property type="match status" value="1"/>
</dbReference>
<name>A0A9N9U4V1_9HYPO</name>
<dbReference type="AlphaFoldDB" id="A0A9N9U4V1"/>
<keyword evidence="4 7" id="KW-0472">Membrane</keyword>
<protein>
    <recommendedName>
        <fullName evidence="8">Rhodopsin domain-containing protein</fullName>
    </recommendedName>
</protein>
<dbReference type="EMBL" id="CABFNO020001300">
    <property type="protein sequence ID" value="CAG9978403.1"/>
    <property type="molecule type" value="Genomic_DNA"/>
</dbReference>
<reference evidence="10" key="1">
    <citation type="submission" date="2019-06" db="EMBL/GenBank/DDBJ databases">
        <authorList>
            <person name="Broberg M."/>
        </authorList>
    </citation>
    <scope>NUCLEOTIDE SEQUENCE [LARGE SCALE GENOMIC DNA]</scope>
</reference>
<accession>A0A9N9U4V1</accession>
<feature type="domain" description="Rhodopsin" evidence="8">
    <location>
        <begin position="32"/>
        <end position="255"/>
    </location>
</feature>
<feature type="transmembrane region" description="Helical" evidence="7">
    <location>
        <begin position="12"/>
        <end position="32"/>
    </location>
</feature>
<dbReference type="GO" id="GO:0016020">
    <property type="term" value="C:membrane"/>
    <property type="evidence" value="ECO:0007669"/>
    <property type="project" value="UniProtKB-SubCell"/>
</dbReference>
<feature type="transmembrane region" description="Helical" evidence="7">
    <location>
        <begin position="194"/>
        <end position="216"/>
    </location>
</feature>
<feature type="compositionally biased region" description="Polar residues" evidence="6">
    <location>
        <begin position="286"/>
        <end position="301"/>
    </location>
</feature>
<feature type="transmembrane region" description="Helical" evidence="7">
    <location>
        <begin position="110"/>
        <end position="129"/>
    </location>
</feature>
<evidence type="ECO:0000256" key="4">
    <source>
        <dbReference type="ARBA" id="ARBA00023136"/>
    </source>
</evidence>
<evidence type="ECO:0000313" key="10">
    <source>
        <dbReference type="Proteomes" id="UP000754883"/>
    </source>
</evidence>
<evidence type="ECO:0000256" key="5">
    <source>
        <dbReference type="ARBA" id="ARBA00038359"/>
    </source>
</evidence>
<gene>
    <name evidence="9" type="ORF">CBYS24578_00009172</name>
</gene>
<proteinExistence type="inferred from homology"/>
<dbReference type="PANTHER" id="PTHR33048">
    <property type="entry name" value="PTH11-LIKE INTEGRAL MEMBRANE PROTEIN (AFU_ORTHOLOGUE AFUA_5G11245)"/>
    <property type="match status" value="1"/>
</dbReference>